<evidence type="ECO:0000313" key="2">
    <source>
        <dbReference type="EMBL" id="GBM13672.1"/>
    </source>
</evidence>
<name>A0A4Y2DA44_ARAVE</name>
<feature type="region of interest" description="Disordered" evidence="1">
    <location>
        <begin position="68"/>
        <end position="90"/>
    </location>
</feature>
<dbReference type="EMBL" id="BGPR01000332">
    <property type="protein sequence ID" value="GBM13672.1"/>
    <property type="molecule type" value="Genomic_DNA"/>
</dbReference>
<evidence type="ECO:0000256" key="1">
    <source>
        <dbReference type="SAM" id="MobiDB-lite"/>
    </source>
</evidence>
<gene>
    <name evidence="2" type="ORF">AVEN_148194_1</name>
</gene>
<evidence type="ECO:0000313" key="3">
    <source>
        <dbReference type="Proteomes" id="UP000499080"/>
    </source>
</evidence>
<keyword evidence="3" id="KW-1185">Reference proteome</keyword>
<protein>
    <submittedName>
        <fullName evidence="2">Uncharacterized protein</fullName>
    </submittedName>
</protein>
<dbReference type="AlphaFoldDB" id="A0A4Y2DA44"/>
<sequence>MSYELSGNGKESRIVPFCSPKVQRHKLISLILTLLFLFRMTNSHHFAGLGHIALVMCVKTPEHLEQDEGCRSSAGRHQTEEKFAFRDANE</sequence>
<dbReference type="Proteomes" id="UP000499080">
    <property type="component" value="Unassembled WGS sequence"/>
</dbReference>
<accession>A0A4Y2DA44</accession>
<feature type="compositionally biased region" description="Basic and acidic residues" evidence="1">
    <location>
        <begin position="77"/>
        <end position="90"/>
    </location>
</feature>
<reference evidence="2 3" key="1">
    <citation type="journal article" date="2019" name="Sci. Rep.">
        <title>Orb-weaving spider Araneus ventricosus genome elucidates the spidroin gene catalogue.</title>
        <authorList>
            <person name="Kono N."/>
            <person name="Nakamura H."/>
            <person name="Ohtoshi R."/>
            <person name="Moran D.A.P."/>
            <person name="Shinohara A."/>
            <person name="Yoshida Y."/>
            <person name="Fujiwara M."/>
            <person name="Mori M."/>
            <person name="Tomita M."/>
            <person name="Arakawa K."/>
        </authorList>
    </citation>
    <scope>NUCLEOTIDE SEQUENCE [LARGE SCALE GENOMIC DNA]</scope>
</reference>
<comment type="caution">
    <text evidence="2">The sequence shown here is derived from an EMBL/GenBank/DDBJ whole genome shotgun (WGS) entry which is preliminary data.</text>
</comment>
<proteinExistence type="predicted"/>
<organism evidence="2 3">
    <name type="scientific">Araneus ventricosus</name>
    <name type="common">Orbweaver spider</name>
    <name type="synonym">Epeira ventricosa</name>
    <dbReference type="NCBI Taxonomy" id="182803"/>
    <lineage>
        <taxon>Eukaryota</taxon>
        <taxon>Metazoa</taxon>
        <taxon>Ecdysozoa</taxon>
        <taxon>Arthropoda</taxon>
        <taxon>Chelicerata</taxon>
        <taxon>Arachnida</taxon>
        <taxon>Araneae</taxon>
        <taxon>Araneomorphae</taxon>
        <taxon>Entelegynae</taxon>
        <taxon>Araneoidea</taxon>
        <taxon>Araneidae</taxon>
        <taxon>Araneus</taxon>
    </lineage>
</organism>